<dbReference type="EMBL" id="QGKX02001290">
    <property type="protein sequence ID" value="KAF3536000.1"/>
    <property type="molecule type" value="Genomic_DNA"/>
</dbReference>
<evidence type="ECO:0000313" key="2">
    <source>
        <dbReference type="Proteomes" id="UP000712600"/>
    </source>
</evidence>
<dbReference type="AlphaFoldDB" id="A0A8S9Q3T7"/>
<comment type="caution">
    <text evidence="1">The sequence shown here is derived from an EMBL/GenBank/DDBJ whole genome shotgun (WGS) entry which is preliminary data.</text>
</comment>
<name>A0A8S9Q3T7_BRACR</name>
<proteinExistence type="predicted"/>
<gene>
    <name evidence="1" type="ORF">F2Q69_00024014</name>
</gene>
<sequence length="72" mass="7951">MSSVKFRFGDESAVLGLGFLYNRFGEISSQYSSFKSTGTQDSYFAKCRDCRVKNGVCESNSTQQSQISALSL</sequence>
<evidence type="ECO:0000313" key="1">
    <source>
        <dbReference type="EMBL" id="KAF3536000.1"/>
    </source>
</evidence>
<dbReference type="Proteomes" id="UP000712600">
    <property type="component" value="Unassembled WGS sequence"/>
</dbReference>
<accession>A0A8S9Q3T7</accession>
<organism evidence="1 2">
    <name type="scientific">Brassica cretica</name>
    <name type="common">Mustard</name>
    <dbReference type="NCBI Taxonomy" id="69181"/>
    <lineage>
        <taxon>Eukaryota</taxon>
        <taxon>Viridiplantae</taxon>
        <taxon>Streptophyta</taxon>
        <taxon>Embryophyta</taxon>
        <taxon>Tracheophyta</taxon>
        <taxon>Spermatophyta</taxon>
        <taxon>Magnoliopsida</taxon>
        <taxon>eudicotyledons</taxon>
        <taxon>Gunneridae</taxon>
        <taxon>Pentapetalae</taxon>
        <taxon>rosids</taxon>
        <taxon>malvids</taxon>
        <taxon>Brassicales</taxon>
        <taxon>Brassicaceae</taxon>
        <taxon>Brassiceae</taxon>
        <taxon>Brassica</taxon>
    </lineage>
</organism>
<reference evidence="1" key="1">
    <citation type="submission" date="2019-12" db="EMBL/GenBank/DDBJ databases">
        <title>Genome sequencing and annotation of Brassica cretica.</title>
        <authorList>
            <person name="Studholme D.J."/>
            <person name="Sarris P."/>
        </authorList>
    </citation>
    <scope>NUCLEOTIDE SEQUENCE</scope>
    <source>
        <strain evidence="1">PFS-109/04</strain>
        <tissue evidence="1">Leaf</tissue>
    </source>
</reference>
<protein>
    <submittedName>
        <fullName evidence="1">Uncharacterized protein</fullName>
    </submittedName>
</protein>